<dbReference type="Pfam" id="PF13360">
    <property type="entry name" value="PQQ_2"/>
    <property type="match status" value="1"/>
</dbReference>
<evidence type="ECO:0000313" key="4">
    <source>
        <dbReference type="Proteomes" id="UP001500218"/>
    </source>
</evidence>
<dbReference type="InterPro" id="IPR018391">
    <property type="entry name" value="PQQ_b-propeller_rpt"/>
</dbReference>
<evidence type="ECO:0000256" key="1">
    <source>
        <dbReference type="SAM" id="Phobius"/>
    </source>
</evidence>
<reference evidence="4" key="1">
    <citation type="journal article" date="2019" name="Int. J. Syst. Evol. Microbiol.">
        <title>The Global Catalogue of Microorganisms (GCM) 10K type strain sequencing project: providing services to taxonomists for standard genome sequencing and annotation.</title>
        <authorList>
            <consortium name="The Broad Institute Genomics Platform"/>
            <consortium name="The Broad Institute Genome Sequencing Center for Infectious Disease"/>
            <person name="Wu L."/>
            <person name="Ma J."/>
        </authorList>
    </citation>
    <scope>NUCLEOTIDE SEQUENCE [LARGE SCALE GENOMIC DNA]</scope>
    <source>
        <strain evidence="4">JCM 13250</strain>
    </source>
</reference>
<organism evidence="3 4">
    <name type="scientific">Luedemannella flava</name>
    <dbReference type="NCBI Taxonomy" id="349316"/>
    <lineage>
        <taxon>Bacteria</taxon>
        <taxon>Bacillati</taxon>
        <taxon>Actinomycetota</taxon>
        <taxon>Actinomycetes</taxon>
        <taxon>Micromonosporales</taxon>
        <taxon>Micromonosporaceae</taxon>
        <taxon>Luedemannella</taxon>
    </lineage>
</organism>
<feature type="transmembrane region" description="Helical" evidence="1">
    <location>
        <begin position="38"/>
        <end position="60"/>
    </location>
</feature>
<dbReference type="SUPFAM" id="SSF50998">
    <property type="entry name" value="Quinoprotein alcohol dehydrogenase-like"/>
    <property type="match status" value="1"/>
</dbReference>
<dbReference type="RefSeq" id="WP_344130091.1">
    <property type="nucleotide sequence ID" value="NZ_BAAALT010000065.1"/>
</dbReference>
<keyword evidence="1" id="KW-0472">Membrane</keyword>
<name>A0ABP4Y6C2_9ACTN</name>
<dbReference type="InterPro" id="IPR011047">
    <property type="entry name" value="Quinoprotein_ADH-like_sf"/>
</dbReference>
<accession>A0ABP4Y6C2</accession>
<dbReference type="EMBL" id="BAAALT010000065">
    <property type="protein sequence ID" value="GAA1802870.1"/>
    <property type="molecule type" value="Genomic_DNA"/>
</dbReference>
<dbReference type="Proteomes" id="UP001500218">
    <property type="component" value="Unassembled WGS sequence"/>
</dbReference>
<gene>
    <name evidence="3" type="ORF">GCM10009682_25940</name>
</gene>
<dbReference type="SMART" id="SM00564">
    <property type="entry name" value="PQQ"/>
    <property type="match status" value="4"/>
</dbReference>
<comment type="caution">
    <text evidence="3">The sequence shown here is derived from an EMBL/GenBank/DDBJ whole genome shotgun (WGS) entry which is preliminary data.</text>
</comment>
<dbReference type="InterPro" id="IPR015943">
    <property type="entry name" value="WD40/YVTN_repeat-like_dom_sf"/>
</dbReference>
<evidence type="ECO:0000259" key="2">
    <source>
        <dbReference type="Pfam" id="PF13360"/>
    </source>
</evidence>
<sequence>MSTDLDRLFGKLADRVDAVAPPALDQVRRRARQRQRGTALTVVATCLAVISAAVGMKLLLTPTPSVDPTPPALPPATSFTAFDGSVAPVLRYPGPVRFGATSTIGDRAYAMWMAEDGTEWVGGIDLTTRRPLWPALSLGKFGDTNGMQVSAGAILLLTEQGYDNPLIKDGADTIVVVDPATGKVAWTLPYSFNDCDWAVFADTVVLSCPDKGTVQGLDLRTGEARWSTTGAAVADGVNAVQGLDGFFPRHGWSEEPSTSDQVVLHLTDGQVQVRDAASGAVVKQLSMPVLNGGQEVVVDGVLYQFTGTTSRSIALDGSAAPVDATLPVPAGEARLYPCGAGGRFCAVANVGDERATVTMVDVPAGRTVWQVEVATQARDLIPSAAGLLVPGQRSTVLGLDGSTLAELDGNAMWLESGNLLVLDGKTVVGYQLATREKIELAQLPGARYCSWNSTMLTCPTTEGIGVYRYAG</sequence>
<keyword evidence="1" id="KW-1133">Transmembrane helix</keyword>
<feature type="domain" description="Pyrrolo-quinoline quinone repeat" evidence="2">
    <location>
        <begin position="119"/>
        <end position="289"/>
    </location>
</feature>
<protein>
    <recommendedName>
        <fullName evidence="2">Pyrrolo-quinoline quinone repeat domain-containing protein</fullName>
    </recommendedName>
</protein>
<keyword evidence="1" id="KW-0812">Transmembrane</keyword>
<evidence type="ECO:0000313" key="3">
    <source>
        <dbReference type="EMBL" id="GAA1802870.1"/>
    </source>
</evidence>
<keyword evidence="4" id="KW-1185">Reference proteome</keyword>
<dbReference type="InterPro" id="IPR002372">
    <property type="entry name" value="PQQ_rpt_dom"/>
</dbReference>
<dbReference type="Gene3D" id="2.130.10.10">
    <property type="entry name" value="YVTN repeat-like/Quinoprotein amine dehydrogenase"/>
    <property type="match status" value="1"/>
</dbReference>
<proteinExistence type="predicted"/>